<dbReference type="PANTHER" id="PTHR43434">
    <property type="entry name" value="PHOSPHOGLYCOLATE PHOSPHATASE"/>
    <property type="match status" value="1"/>
</dbReference>
<dbReference type="Gene3D" id="3.40.50.1000">
    <property type="entry name" value="HAD superfamily/HAD-like"/>
    <property type="match status" value="1"/>
</dbReference>
<dbReference type="PANTHER" id="PTHR43434:SF1">
    <property type="entry name" value="PHOSPHOGLYCOLATE PHOSPHATASE"/>
    <property type="match status" value="1"/>
</dbReference>
<reference evidence="1 2" key="1">
    <citation type="submission" date="2015-07" db="EMBL/GenBank/DDBJ databases">
        <title>Genome sequencing of Kibdelosporangium phytohabitans.</title>
        <authorList>
            <person name="Qin S."/>
            <person name="Xing K."/>
        </authorList>
    </citation>
    <scope>NUCLEOTIDE SEQUENCE [LARGE SCALE GENOMIC DNA]</scope>
    <source>
        <strain evidence="1 2">KLBMP1111</strain>
    </source>
</reference>
<organism evidence="1 2">
    <name type="scientific">Kibdelosporangium phytohabitans</name>
    <dbReference type="NCBI Taxonomy" id="860235"/>
    <lineage>
        <taxon>Bacteria</taxon>
        <taxon>Bacillati</taxon>
        <taxon>Actinomycetota</taxon>
        <taxon>Actinomycetes</taxon>
        <taxon>Pseudonocardiales</taxon>
        <taxon>Pseudonocardiaceae</taxon>
        <taxon>Kibdelosporangium</taxon>
    </lineage>
</organism>
<dbReference type="GO" id="GO:0008967">
    <property type="term" value="F:phosphoglycolate phosphatase activity"/>
    <property type="evidence" value="ECO:0007669"/>
    <property type="project" value="TreeGrafter"/>
</dbReference>
<accession>A0A0N7F2F4</accession>
<dbReference type="SUPFAM" id="SSF56784">
    <property type="entry name" value="HAD-like"/>
    <property type="match status" value="1"/>
</dbReference>
<dbReference type="NCBIfam" id="TIGR01509">
    <property type="entry name" value="HAD-SF-IA-v3"/>
    <property type="match status" value="1"/>
</dbReference>
<dbReference type="InterPro" id="IPR023214">
    <property type="entry name" value="HAD_sf"/>
</dbReference>
<dbReference type="OrthoDB" id="9797743at2"/>
<dbReference type="Gene3D" id="1.10.260.80">
    <property type="match status" value="1"/>
</dbReference>
<sequence length="194" mass="20784">MVRDQPLTAIRTVLFDFDGTLFHLPVDAAAVRADLGLATGEKIGDALQRYIDEGNQAQLDVVTRHERESVATGEFTPGAVDALKRLRASHNVAIVTRNSRHAVTDALGDAADGLFIVGREDVARLKPDSEGIDKILAHFGAKPAESVLVGDTYHDVEAAHAAGMRSVVVRNSKLAYAPEGADAYLDTLDELVTN</sequence>
<dbReference type="EMBL" id="CP012752">
    <property type="protein sequence ID" value="ALG05679.1"/>
    <property type="molecule type" value="Genomic_DNA"/>
</dbReference>
<dbReference type="AlphaFoldDB" id="A0A0N7F2F4"/>
<evidence type="ECO:0000313" key="2">
    <source>
        <dbReference type="Proteomes" id="UP000063699"/>
    </source>
</evidence>
<evidence type="ECO:0000313" key="1">
    <source>
        <dbReference type="EMBL" id="ALG05679.1"/>
    </source>
</evidence>
<dbReference type="InterPro" id="IPR041492">
    <property type="entry name" value="HAD_2"/>
</dbReference>
<name>A0A0N7F2F4_9PSEU</name>
<gene>
    <name evidence="1" type="ORF">AOZ06_00915</name>
</gene>
<dbReference type="NCBIfam" id="TIGR01549">
    <property type="entry name" value="HAD-SF-IA-v1"/>
    <property type="match status" value="1"/>
</dbReference>
<dbReference type="Pfam" id="PF13419">
    <property type="entry name" value="HAD_2"/>
    <property type="match status" value="1"/>
</dbReference>
<dbReference type="GO" id="GO:0006281">
    <property type="term" value="P:DNA repair"/>
    <property type="evidence" value="ECO:0007669"/>
    <property type="project" value="TreeGrafter"/>
</dbReference>
<proteinExistence type="predicted"/>
<evidence type="ECO:0008006" key="3">
    <source>
        <dbReference type="Google" id="ProtNLM"/>
    </source>
</evidence>
<keyword evidence="2" id="KW-1185">Reference proteome</keyword>
<dbReference type="Proteomes" id="UP000063699">
    <property type="component" value="Chromosome"/>
</dbReference>
<dbReference type="InterPro" id="IPR006439">
    <property type="entry name" value="HAD-SF_hydro_IA"/>
</dbReference>
<dbReference type="STRING" id="860235.AOZ06_00915"/>
<dbReference type="RefSeq" id="WP_054287659.1">
    <property type="nucleotide sequence ID" value="NZ_CP012752.1"/>
</dbReference>
<dbReference type="KEGG" id="kphy:AOZ06_00915"/>
<dbReference type="InterPro" id="IPR036412">
    <property type="entry name" value="HAD-like_sf"/>
</dbReference>
<dbReference type="SFLD" id="SFLDS00003">
    <property type="entry name" value="Haloacid_Dehalogenase"/>
    <property type="match status" value="1"/>
</dbReference>
<dbReference type="InterPro" id="IPR050155">
    <property type="entry name" value="HAD-like_hydrolase_sf"/>
</dbReference>
<dbReference type="SFLD" id="SFLDG01129">
    <property type="entry name" value="C1.5:_HAD__Beta-PGM__Phosphata"/>
    <property type="match status" value="1"/>
</dbReference>
<protein>
    <recommendedName>
        <fullName evidence="3">Haloacid dehalogenase</fullName>
    </recommendedName>
</protein>